<keyword evidence="7 12" id="KW-0418">Kinase</keyword>
<feature type="binding site" evidence="12">
    <location>
        <position position="233"/>
    </location>
    <ligand>
        <name>K(+)</name>
        <dbReference type="ChEBI" id="CHEBI:29103"/>
    </ligand>
</feature>
<comment type="activity regulation">
    <text evidence="12">Activated by a monovalent cation that binds near, but not in, the active site. The most likely occupant of the site in vivo is potassium. Ion binding induces a conformational change that may alter substrate affinity.</text>
</comment>
<feature type="binding site" evidence="12">
    <location>
        <position position="231"/>
    </location>
    <ligand>
        <name>K(+)</name>
        <dbReference type="ChEBI" id="CHEBI:29103"/>
    </ligand>
</feature>
<dbReference type="EC" id="2.7.1.15" evidence="2 12"/>
<dbReference type="InterPro" id="IPR002139">
    <property type="entry name" value="Ribo/fructo_kinase"/>
</dbReference>
<evidence type="ECO:0000256" key="12">
    <source>
        <dbReference type="HAMAP-Rule" id="MF_01987"/>
    </source>
</evidence>
<feature type="active site" description="Proton acceptor" evidence="12">
    <location>
        <position position="237"/>
    </location>
</feature>
<keyword evidence="8 12" id="KW-0067">ATP-binding</keyword>
<comment type="caution">
    <text evidence="12">Lacks conserved residue(s) required for the propagation of feature annotation.</text>
</comment>
<comment type="subcellular location">
    <subcellularLocation>
        <location evidence="12">Cytoplasm</location>
    </subcellularLocation>
</comment>
<feature type="domain" description="Carbohydrate kinase PfkB" evidence="13">
    <location>
        <begin position="3"/>
        <end position="279"/>
    </location>
</feature>
<keyword evidence="11 12" id="KW-0119">Carbohydrate metabolism</keyword>
<keyword evidence="12" id="KW-0963">Cytoplasm</keyword>
<dbReference type="PANTHER" id="PTHR10584:SF166">
    <property type="entry name" value="RIBOKINASE"/>
    <property type="match status" value="1"/>
</dbReference>
<comment type="catalytic activity">
    <reaction evidence="12">
        <text>D-ribose + ATP = D-ribose 5-phosphate + ADP + H(+)</text>
        <dbReference type="Rhea" id="RHEA:13697"/>
        <dbReference type="ChEBI" id="CHEBI:15378"/>
        <dbReference type="ChEBI" id="CHEBI:30616"/>
        <dbReference type="ChEBI" id="CHEBI:47013"/>
        <dbReference type="ChEBI" id="CHEBI:78346"/>
        <dbReference type="ChEBI" id="CHEBI:456216"/>
        <dbReference type="EC" id="2.7.1.15"/>
    </reaction>
</comment>
<comment type="function">
    <text evidence="12">Catalyzes the phosphorylation of ribose at O-5 in a reaction requiring ATP and magnesium. The resulting D-ribose-5-phosphate can then be used either for sythesis of nucleotides, histidine, and tryptophan, or as a component of the pentose phosphate pathway.</text>
</comment>
<sequence length="314" mass="30835">MLVAGSANADFVVRAAHIPAPGETVMGGDLSIVPGGKGANQAVAAARAGGCCTTMLLALGDDASGAILERSLSDAGVEARVVRSARATGAALITVSDTAENAITVAPGANATLLPEHLPDLAGIDWLVLQLETPIATVTAYAQAARAAGVKVMLNVAPAQAVPDALLSAVDVLVANEEELAVLVGSDGSILDRLSRLPVPLGIVTLGARGSCALAGGDAIFQPAFLVQAIDTTAAGDTFCGALAAALAQGAAPEDALRSASAAAALATTAAGAQASIPTQADVARLLAGSGNDFKSDDALATYCRAAPAPDRVS</sequence>
<keyword evidence="6 12" id="KW-0547">Nucleotide-binding</keyword>
<evidence type="ECO:0000313" key="14">
    <source>
        <dbReference type="EMBL" id="QQV78802.1"/>
    </source>
</evidence>
<keyword evidence="9 12" id="KW-0460">Magnesium</keyword>
<feature type="binding site" evidence="12">
    <location>
        <position position="272"/>
    </location>
    <ligand>
        <name>K(+)</name>
        <dbReference type="ChEBI" id="CHEBI:29103"/>
    </ligand>
</feature>
<dbReference type="InterPro" id="IPR002173">
    <property type="entry name" value="Carboh/pur_kinase_PfkB_CS"/>
</dbReference>
<dbReference type="InterPro" id="IPR029056">
    <property type="entry name" value="Ribokinase-like"/>
</dbReference>
<dbReference type="GO" id="GO:0019303">
    <property type="term" value="P:D-ribose catabolic process"/>
    <property type="evidence" value="ECO:0007669"/>
    <property type="project" value="UniProtKB-UniRule"/>
</dbReference>
<dbReference type="Proteomes" id="UP000595894">
    <property type="component" value="Chromosome"/>
</dbReference>
<dbReference type="HAMAP" id="MF_01987">
    <property type="entry name" value="Ribokinase"/>
    <property type="match status" value="1"/>
</dbReference>
<dbReference type="GO" id="GO:0004747">
    <property type="term" value="F:ribokinase activity"/>
    <property type="evidence" value="ECO:0007669"/>
    <property type="project" value="UniProtKB-UniRule"/>
</dbReference>
<dbReference type="EMBL" id="CP061035">
    <property type="protein sequence ID" value="QQV78802.1"/>
    <property type="molecule type" value="Genomic_DNA"/>
</dbReference>
<dbReference type="InterPro" id="IPR011611">
    <property type="entry name" value="PfkB_dom"/>
</dbReference>
<accession>A0A974NXW0</accession>
<feature type="binding site" evidence="12">
    <location>
        <position position="176"/>
    </location>
    <ligand>
        <name>ATP</name>
        <dbReference type="ChEBI" id="CHEBI:30616"/>
    </ligand>
</feature>
<dbReference type="PROSITE" id="PS00584">
    <property type="entry name" value="PFKB_KINASES_2"/>
    <property type="match status" value="1"/>
</dbReference>
<evidence type="ECO:0000259" key="13">
    <source>
        <dbReference type="Pfam" id="PF00294"/>
    </source>
</evidence>
<evidence type="ECO:0000256" key="3">
    <source>
        <dbReference type="ARBA" id="ARBA00016943"/>
    </source>
</evidence>
<dbReference type="InterPro" id="IPR011877">
    <property type="entry name" value="Ribokinase"/>
</dbReference>
<comment type="subunit">
    <text evidence="12">Homodimer.</text>
</comment>
<dbReference type="GO" id="GO:0005524">
    <property type="term" value="F:ATP binding"/>
    <property type="evidence" value="ECO:0007669"/>
    <property type="project" value="UniProtKB-UniRule"/>
</dbReference>
<evidence type="ECO:0000256" key="4">
    <source>
        <dbReference type="ARBA" id="ARBA00022679"/>
    </source>
</evidence>
<dbReference type="PANTHER" id="PTHR10584">
    <property type="entry name" value="SUGAR KINASE"/>
    <property type="match status" value="1"/>
</dbReference>
<evidence type="ECO:0000256" key="10">
    <source>
        <dbReference type="ARBA" id="ARBA00022958"/>
    </source>
</evidence>
<keyword evidence="15" id="KW-1185">Reference proteome</keyword>
<dbReference type="AlphaFoldDB" id="A0A974NXW0"/>
<comment type="similarity">
    <text evidence="12">Belongs to the carbohydrate kinase PfkB family. Ribokinase subfamily.</text>
</comment>
<feature type="binding site" evidence="12">
    <location>
        <begin position="8"/>
        <end position="10"/>
    </location>
    <ligand>
        <name>substrate</name>
    </ligand>
</feature>
<evidence type="ECO:0000256" key="6">
    <source>
        <dbReference type="ARBA" id="ARBA00022741"/>
    </source>
</evidence>
<comment type="pathway">
    <text evidence="12">Carbohydrate metabolism; D-ribose degradation; D-ribose 5-phosphate from beta-D-ribopyranose: step 2/2.</text>
</comment>
<evidence type="ECO:0000256" key="5">
    <source>
        <dbReference type="ARBA" id="ARBA00022723"/>
    </source>
</evidence>
<reference evidence="15" key="1">
    <citation type="submission" date="2020-09" db="EMBL/GenBank/DDBJ databases">
        <title>Sphingomonas sp., a new species isolated from pork steak.</title>
        <authorList>
            <person name="Heidler von Heilborn D."/>
        </authorList>
    </citation>
    <scope>NUCLEOTIDE SEQUENCE [LARGE SCALE GENOMIC DNA]</scope>
</reference>
<evidence type="ECO:0000256" key="9">
    <source>
        <dbReference type="ARBA" id="ARBA00022842"/>
    </source>
</evidence>
<comment type="similarity">
    <text evidence="1">Belongs to the carbohydrate kinase pfkB family.</text>
</comment>
<dbReference type="Gene3D" id="3.40.1190.20">
    <property type="match status" value="1"/>
</dbReference>
<dbReference type="PRINTS" id="PR00990">
    <property type="entry name" value="RIBOKINASE"/>
</dbReference>
<feature type="binding site" evidence="12">
    <location>
        <begin position="36"/>
        <end position="40"/>
    </location>
    <ligand>
        <name>substrate</name>
    </ligand>
</feature>
<keyword evidence="10 12" id="KW-0630">Potassium</keyword>
<feature type="binding site" evidence="12">
    <location>
        <position position="237"/>
    </location>
    <ligand>
        <name>substrate</name>
    </ligand>
</feature>
<evidence type="ECO:0000256" key="7">
    <source>
        <dbReference type="ARBA" id="ARBA00022777"/>
    </source>
</evidence>
<protein>
    <recommendedName>
        <fullName evidence="3 12">Ribokinase</fullName>
        <shortName evidence="12">RK</shortName>
        <ecNumber evidence="2 12">2.7.1.15</ecNumber>
    </recommendedName>
</protein>
<dbReference type="GO" id="GO:0005829">
    <property type="term" value="C:cytosol"/>
    <property type="evidence" value="ECO:0007669"/>
    <property type="project" value="TreeGrafter"/>
</dbReference>
<evidence type="ECO:0000256" key="11">
    <source>
        <dbReference type="ARBA" id="ARBA00023277"/>
    </source>
</evidence>
<feature type="binding site" evidence="12">
    <location>
        <begin position="205"/>
        <end position="210"/>
    </location>
    <ligand>
        <name>ATP</name>
        <dbReference type="ChEBI" id="CHEBI:30616"/>
    </ligand>
</feature>
<name>A0A974NXW0_9SPHN</name>
<evidence type="ECO:0000256" key="8">
    <source>
        <dbReference type="ARBA" id="ARBA00022840"/>
    </source>
</evidence>
<comment type="cofactor">
    <cofactor evidence="12">
        <name>Mg(2+)</name>
        <dbReference type="ChEBI" id="CHEBI:18420"/>
    </cofactor>
    <text evidence="12">Requires a divalent cation, most likely magnesium in vivo, as an electrophilic catalyst to aid phosphoryl group transfer. It is the chelate of the metal and the nucleotide that is the actual substrate.</text>
</comment>
<evidence type="ECO:0000256" key="2">
    <source>
        <dbReference type="ARBA" id="ARBA00012035"/>
    </source>
</evidence>
<feature type="binding site" evidence="12">
    <location>
        <position position="270"/>
    </location>
    <ligand>
        <name>K(+)</name>
        <dbReference type="ChEBI" id="CHEBI:29103"/>
    </ligand>
</feature>
<feature type="binding site" evidence="12">
    <location>
        <begin position="236"/>
        <end position="237"/>
    </location>
    <ligand>
        <name>ATP</name>
        <dbReference type="ChEBI" id="CHEBI:30616"/>
    </ligand>
</feature>
<dbReference type="SUPFAM" id="SSF53613">
    <property type="entry name" value="Ribokinase-like"/>
    <property type="match status" value="1"/>
</dbReference>
<gene>
    <name evidence="12" type="primary">rbsK</name>
    <name evidence="14" type="ORF">H5J25_02830</name>
</gene>
<evidence type="ECO:0000313" key="15">
    <source>
        <dbReference type="Proteomes" id="UP000595894"/>
    </source>
</evidence>
<organism evidence="14 15">
    <name type="scientific">Sphingomonas aliaeris</name>
    <dbReference type="NCBI Taxonomy" id="2759526"/>
    <lineage>
        <taxon>Bacteria</taxon>
        <taxon>Pseudomonadati</taxon>
        <taxon>Pseudomonadota</taxon>
        <taxon>Alphaproteobacteria</taxon>
        <taxon>Sphingomonadales</taxon>
        <taxon>Sphingomonadaceae</taxon>
        <taxon>Sphingomonas</taxon>
    </lineage>
</organism>
<dbReference type="Pfam" id="PF00294">
    <property type="entry name" value="PfkB"/>
    <property type="match status" value="1"/>
</dbReference>
<feature type="binding site" evidence="12">
    <location>
        <position position="276"/>
    </location>
    <ligand>
        <name>K(+)</name>
        <dbReference type="ChEBI" id="CHEBI:29103"/>
    </ligand>
</feature>
<feature type="binding site" evidence="12">
    <location>
        <position position="267"/>
    </location>
    <ligand>
        <name>K(+)</name>
        <dbReference type="ChEBI" id="CHEBI:29103"/>
    </ligand>
</feature>
<dbReference type="GO" id="GO:0046872">
    <property type="term" value="F:metal ion binding"/>
    <property type="evidence" value="ECO:0007669"/>
    <property type="project" value="UniProtKB-KW"/>
</dbReference>
<feature type="binding site" evidence="12">
    <location>
        <position position="132"/>
    </location>
    <ligand>
        <name>substrate</name>
    </ligand>
</feature>
<evidence type="ECO:0000256" key="1">
    <source>
        <dbReference type="ARBA" id="ARBA00005380"/>
    </source>
</evidence>
<dbReference type="KEGG" id="sari:H5J25_02830"/>
<proteinExistence type="inferred from homology"/>
<keyword evidence="4 12" id="KW-0808">Transferase</keyword>
<keyword evidence="5 12" id="KW-0479">Metal-binding</keyword>